<proteinExistence type="predicted"/>
<feature type="chain" id="PRO_5045928621" evidence="1">
    <location>
        <begin position="25"/>
        <end position="202"/>
    </location>
</feature>
<feature type="signal peptide" evidence="1">
    <location>
        <begin position="1"/>
        <end position="24"/>
    </location>
</feature>
<feature type="domain" description="WxL" evidence="2">
    <location>
        <begin position="94"/>
        <end position="198"/>
    </location>
</feature>
<dbReference type="EMBL" id="JBHSSE010000003">
    <property type="protein sequence ID" value="MFC6200606.1"/>
    <property type="molecule type" value="Genomic_DNA"/>
</dbReference>
<comment type="caution">
    <text evidence="3">The sequence shown here is derived from an EMBL/GenBank/DDBJ whole genome shotgun (WGS) entry which is preliminary data.</text>
</comment>
<name>A0ABW1SGB4_9LACO</name>
<evidence type="ECO:0000259" key="2">
    <source>
        <dbReference type="Pfam" id="PF13731"/>
    </source>
</evidence>
<dbReference type="Pfam" id="PF13731">
    <property type="entry name" value="WxL"/>
    <property type="match status" value="1"/>
</dbReference>
<accession>A0ABW1SGB4</accession>
<gene>
    <name evidence="3" type="ORF">ACFP1L_01690</name>
</gene>
<protein>
    <submittedName>
        <fullName evidence="3">WxL domain-containing protein</fullName>
    </submittedName>
</protein>
<evidence type="ECO:0000256" key="1">
    <source>
        <dbReference type="SAM" id="SignalP"/>
    </source>
</evidence>
<dbReference type="InterPro" id="IPR027994">
    <property type="entry name" value="WxL_dom"/>
</dbReference>
<keyword evidence="1" id="KW-0732">Signal</keyword>
<dbReference type="Proteomes" id="UP001596171">
    <property type="component" value="Unassembled WGS sequence"/>
</dbReference>
<sequence length="202" mass="20771">MKPNLAVVFLSLSALLAIPMVGHAATFDPVVTGGSAGTSKATIEMTDDARLMTQIVSAPDVAFSNQFADGRVRNGLNASKVTDPLAVKSSVPTVWTVQVATSGLKTTDGTEMTGAQLHFAPGKVSNSGNFSIVASSPASQQVDLSGTPTTIFNAPDAKQNGGTWSVNYQNTDVTMDVPATAVAGTYSADLTWTITCTPGQST</sequence>
<dbReference type="RefSeq" id="WP_171002264.1">
    <property type="nucleotide sequence ID" value="NZ_BJDI01000001.1"/>
</dbReference>
<evidence type="ECO:0000313" key="4">
    <source>
        <dbReference type="Proteomes" id="UP001596171"/>
    </source>
</evidence>
<evidence type="ECO:0000313" key="3">
    <source>
        <dbReference type="EMBL" id="MFC6200606.1"/>
    </source>
</evidence>
<organism evidence="3 4">
    <name type="scientific">Lactiplantibacillus nangangensis</name>
    <dbReference type="NCBI Taxonomy" id="2559917"/>
    <lineage>
        <taxon>Bacteria</taxon>
        <taxon>Bacillati</taxon>
        <taxon>Bacillota</taxon>
        <taxon>Bacilli</taxon>
        <taxon>Lactobacillales</taxon>
        <taxon>Lactobacillaceae</taxon>
        <taxon>Lactiplantibacillus</taxon>
    </lineage>
</organism>
<reference evidence="4" key="1">
    <citation type="journal article" date="2019" name="Int. J. Syst. Evol. Microbiol.">
        <title>The Global Catalogue of Microorganisms (GCM) 10K type strain sequencing project: providing services to taxonomists for standard genome sequencing and annotation.</title>
        <authorList>
            <consortium name="The Broad Institute Genomics Platform"/>
            <consortium name="The Broad Institute Genome Sequencing Center for Infectious Disease"/>
            <person name="Wu L."/>
            <person name="Ma J."/>
        </authorList>
    </citation>
    <scope>NUCLEOTIDE SEQUENCE [LARGE SCALE GENOMIC DNA]</scope>
    <source>
        <strain evidence="4">CCM 8930</strain>
    </source>
</reference>
<keyword evidence="4" id="KW-1185">Reference proteome</keyword>